<dbReference type="InterPro" id="IPR001753">
    <property type="entry name" value="Enoyl-CoA_hydra/iso"/>
</dbReference>
<dbReference type="Pfam" id="PF00378">
    <property type="entry name" value="ECH_1"/>
    <property type="match status" value="1"/>
</dbReference>
<organism evidence="1 2">
    <name type="scientific">Geothrix limicola</name>
    <dbReference type="NCBI Taxonomy" id="2927978"/>
    <lineage>
        <taxon>Bacteria</taxon>
        <taxon>Pseudomonadati</taxon>
        <taxon>Acidobacteriota</taxon>
        <taxon>Holophagae</taxon>
        <taxon>Holophagales</taxon>
        <taxon>Holophagaceae</taxon>
        <taxon>Geothrix</taxon>
    </lineage>
</organism>
<protein>
    <submittedName>
        <fullName evidence="1">Uncharacterized protein</fullName>
    </submittedName>
</protein>
<dbReference type="Proteomes" id="UP001165069">
    <property type="component" value="Unassembled WGS sequence"/>
</dbReference>
<keyword evidence="2" id="KW-1185">Reference proteome</keyword>
<sequence>MRPTTWYEGRTSLDLLQGAAWAWIGLRSGDGLHRLHSDLLVALDRLFIELRWAGVRRVALSGAAWMTGRGHHFSAGADLHEVGALDAVSAEPFARRGQRVMNHLGWSGWRSLTLISGVAMGGGCDLALHGRERWGVAADASGKGDLRLAHPAARHGILTGFGGTVRLPELLGPDADRLFRHFETWDSEAALRAGALHRRLEPEAVKAAVEGWLSRP</sequence>
<comment type="caution">
    <text evidence="1">The sequence shown here is derived from an EMBL/GenBank/DDBJ whole genome shotgun (WGS) entry which is preliminary data.</text>
</comment>
<name>A0ABQ5QHH0_9BACT</name>
<dbReference type="PANTHER" id="PTHR11941:SF54">
    <property type="entry name" value="ENOYL-COA HYDRATASE, MITOCHONDRIAL"/>
    <property type="match status" value="1"/>
</dbReference>
<dbReference type="EMBL" id="BSDE01000004">
    <property type="protein sequence ID" value="GLH73798.1"/>
    <property type="molecule type" value="Genomic_DNA"/>
</dbReference>
<dbReference type="PANTHER" id="PTHR11941">
    <property type="entry name" value="ENOYL-COA HYDRATASE-RELATED"/>
    <property type="match status" value="1"/>
</dbReference>
<dbReference type="RefSeq" id="WP_285575391.1">
    <property type="nucleotide sequence ID" value="NZ_BSDE01000004.1"/>
</dbReference>
<gene>
    <name evidence="1" type="ORF">GETHLI_23000</name>
</gene>
<dbReference type="SUPFAM" id="SSF52096">
    <property type="entry name" value="ClpP/crotonase"/>
    <property type="match status" value="1"/>
</dbReference>
<dbReference type="CDD" id="cd06558">
    <property type="entry name" value="crotonase-like"/>
    <property type="match status" value="1"/>
</dbReference>
<proteinExistence type="predicted"/>
<evidence type="ECO:0000313" key="2">
    <source>
        <dbReference type="Proteomes" id="UP001165069"/>
    </source>
</evidence>
<dbReference type="Gene3D" id="3.90.226.10">
    <property type="entry name" value="2-enoyl-CoA Hydratase, Chain A, domain 1"/>
    <property type="match status" value="1"/>
</dbReference>
<accession>A0ABQ5QHH0</accession>
<dbReference type="InterPro" id="IPR029045">
    <property type="entry name" value="ClpP/crotonase-like_dom_sf"/>
</dbReference>
<evidence type="ECO:0000313" key="1">
    <source>
        <dbReference type="EMBL" id="GLH73798.1"/>
    </source>
</evidence>
<reference evidence="1 2" key="1">
    <citation type="journal article" date="2023" name="Antonie Van Leeuwenhoek">
        <title>Mesoterricola silvestris gen. nov., sp. nov., Mesoterricola sediminis sp. nov., Geothrix oryzae sp. nov., Geothrix edaphica sp. nov., Geothrix rubra sp. nov., and Geothrix limicola sp. nov., six novel members of Acidobacteriota isolated from soils.</title>
        <authorList>
            <person name="Itoh H."/>
            <person name="Sugisawa Y."/>
            <person name="Mise K."/>
            <person name="Xu Z."/>
            <person name="Kuniyasu M."/>
            <person name="Ushijima N."/>
            <person name="Kawano K."/>
            <person name="Kobayashi E."/>
            <person name="Shiratori Y."/>
            <person name="Masuda Y."/>
            <person name="Senoo K."/>
        </authorList>
    </citation>
    <scope>NUCLEOTIDE SEQUENCE [LARGE SCALE GENOMIC DNA]</scope>
    <source>
        <strain evidence="1 2">Red804</strain>
    </source>
</reference>